<evidence type="ECO:0000313" key="12">
    <source>
        <dbReference type="Proteomes" id="UP001652395"/>
    </source>
</evidence>
<evidence type="ECO:0000256" key="5">
    <source>
        <dbReference type="ARBA" id="ARBA00022840"/>
    </source>
</evidence>
<keyword evidence="6 8" id="KW-0694">RNA-binding</keyword>
<comment type="function">
    <text evidence="8">Acts as a ribosome collision sensor, splitting the ribosome into its 2 subunits. Detects stalled/collided 70S ribosomes which it binds and splits by an ATP-hydrolysis driven conformational change. Acts upstream of the ribosome quality control system (RQC), a ribosome-associated complex that mediates the extraction of incompletely synthesized nascent chains from stalled ribosomes and their subsequent degradation. Probably generates substrates for RQC.</text>
</comment>
<keyword evidence="8 11" id="KW-0255">Endonuclease</keyword>
<organism evidence="11 12">
    <name type="scientific">Alitiscatomonas aceti</name>
    <dbReference type="NCBI Taxonomy" id="2981724"/>
    <lineage>
        <taxon>Bacteria</taxon>
        <taxon>Bacillati</taxon>
        <taxon>Bacillota</taxon>
        <taxon>Clostridia</taxon>
        <taxon>Lachnospirales</taxon>
        <taxon>Lachnospiraceae</taxon>
        <taxon>Alitiscatomonas</taxon>
    </lineage>
</organism>
<accession>A0ABT2UX42</accession>
<dbReference type="EMBL" id="JAOQJF010000006">
    <property type="protein sequence ID" value="MCU6799219.1"/>
    <property type="molecule type" value="Genomic_DNA"/>
</dbReference>
<dbReference type="SUPFAM" id="SSF48334">
    <property type="entry name" value="DNA repair protein MutS, domain III"/>
    <property type="match status" value="1"/>
</dbReference>
<evidence type="ECO:0000256" key="1">
    <source>
        <dbReference type="ARBA" id="ARBA00022722"/>
    </source>
</evidence>
<dbReference type="Gene3D" id="3.30.1370.110">
    <property type="match status" value="1"/>
</dbReference>
<dbReference type="Pfam" id="PF00488">
    <property type="entry name" value="MutS_V"/>
    <property type="match status" value="1"/>
</dbReference>
<sequence>MNQKVLKTLEYHKIIEKLTEYAASEPGKRLCRELEPSSDFEEIVQAQAETADAAARVRQKGSVSFAGISDIGGSLKRLEIGSSLSIHELLAVSSLLTCAARAKNYGRRQESELPDDSLDEMFRSLEPLTNVNNEITRCIISEEEVADDASPGLRHVRRQMKITGDRVHTQLNAILNSSRTMLQDPVITMRDGRYCLPVKAEYKSSFQGMVHDQSATGSTLFIEPMAIIKLNNELRELEIREQKEIEMVLAALSMELVPYVETILINLKLLTKLDFIFARAALARHYNCSMPKFNKNGYIHIKDGRHPLLDPKKVVPINVYLGKDFDLLIVTGPNTGGKTVFLKTVGLFTLMGQSGLQIPAFDGSELAVFDEVFADIGDEQSIEQSLSTFSAHMTNIVRILEKADSHSLCLFDELGAGTDPTEGAALAIAVLSFLHNMKCRTMATTHYSELKVYALTTPGVENACCEFDVETLRPTYRLLIGIPGKSNAFAISQKLGLPDFIIQDAKSRLEEGDEAFEDLLASLEESRVTIEKEREEIASYKSEISRLKSRLEQKEERFDERKDKLIRNANEEAQRILREAKETADQTIRQINKLAQSSGVGKELEAERTKLREKLDKVDKNLSLKNEKGPKKTISPKKLKIGDGVKVLTMNLNGTVSSLPNAKGDLYVQMGILRSLVNIKDLELLNEPAISGPGMDLMKKNNTGSGKIKMSKSFSVSPEVNLIGMTVDEAIPVLDKYLDDAYLAHLPKVRVVHGRGTGALKAGVHKHLKKLKYVKEFRLGDFGEGDTGVTIVTFK</sequence>
<dbReference type="CDD" id="cd03280">
    <property type="entry name" value="ABC_MutS2"/>
    <property type="match status" value="1"/>
</dbReference>
<dbReference type="EC" id="3.1.-.-" evidence="8"/>
<gene>
    <name evidence="8" type="primary">mutS2</name>
    <name evidence="8" type="synonym">rqcU</name>
    <name evidence="11" type="ORF">OCV69_04600</name>
</gene>
<keyword evidence="5 8" id="KW-0067">ATP-binding</keyword>
<feature type="coiled-coil region" evidence="9">
    <location>
        <begin position="516"/>
        <end position="628"/>
    </location>
</feature>
<feature type="binding site" evidence="8">
    <location>
        <begin position="332"/>
        <end position="339"/>
    </location>
    <ligand>
        <name>ATP</name>
        <dbReference type="ChEBI" id="CHEBI:30616"/>
    </ligand>
</feature>
<dbReference type="InterPro" id="IPR002625">
    <property type="entry name" value="Smr_dom"/>
</dbReference>
<dbReference type="InterPro" id="IPR046893">
    <property type="entry name" value="MSSS"/>
</dbReference>
<dbReference type="SUPFAM" id="SSF52540">
    <property type="entry name" value="P-loop containing nucleoside triphosphate hydrolases"/>
    <property type="match status" value="1"/>
</dbReference>
<keyword evidence="1 8" id="KW-0540">Nuclease</keyword>
<reference evidence="11 12" key="1">
    <citation type="journal article" date="2021" name="ISME Commun">
        <title>Automated analysis of genomic sequences facilitates high-throughput and comprehensive description of bacteria.</title>
        <authorList>
            <person name="Hitch T.C.A."/>
        </authorList>
    </citation>
    <scope>NUCLEOTIDE SEQUENCE [LARGE SCALE GENOMIC DNA]</scope>
    <source>
        <strain evidence="12">f_CCE</strain>
    </source>
</reference>
<dbReference type="SMART" id="SM00534">
    <property type="entry name" value="MUTSac"/>
    <property type="match status" value="1"/>
</dbReference>
<name>A0ABT2UX42_9FIRM</name>
<evidence type="ECO:0000256" key="6">
    <source>
        <dbReference type="ARBA" id="ARBA00022884"/>
    </source>
</evidence>
<dbReference type="InterPro" id="IPR027417">
    <property type="entry name" value="P-loop_NTPase"/>
</dbReference>
<evidence type="ECO:0000256" key="9">
    <source>
        <dbReference type="SAM" id="Coils"/>
    </source>
</evidence>
<dbReference type="PIRSF" id="PIRSF005814">
    <property type="entry name" value="MutS_YshD"/>
    <property type="match status" value="1"/>
</dbReference>
<dbReference type="InterPro" id="IPR036187">
    <property type="entry name" value="DNA_mismatch_repair_MutS_sf"/>
</dbReference>
<dbReference type="Pfam" id="PF01713">
    <property type="entry name" value="Smr"/>
    <property type="match status" value="1"/>
</dbReference>
<dbReference type="SMART" id="SM00533">
    <property type="entry name" value="MUTSd"/>
    <property type="match status" value="1"/>
</dbReference>
<dbReference type="NCBIfam" id="TIGR01069">
    <property type="entry name" value="mutS2"/>
    <property type="match status" value="1"/>
</dbReference>
<evidence type="ECO:0000313" key="11">
    <source>
        <dbReference type="EMBL" id="MCU6799219.1"/>
    </source>
</evidence>
<evidence type="ECO:0000256" key="4">
    <source>
        <dbReference type="ARBA" id="ARBA00022801"/>
    </source>
</evidence>
<dbReference type="PANTHER" id="PTHR48466">
    <property type="entry name" value="OS10G0509000 PROTEIN-RELATED"/>
    <property type="match status" value="1"/>
</dbReference>
<evidence type="ECO:0000256" key="7">
    <source>
        <dbReference type="ARBA" id="ARBA00023125"/>
    </source>
</evidence>
<keyword evidence="3 8" id="KW-0547">Nucleotide-binding</keyword>
<dbReference type="InterPro" id="IPR007696">
    <property type="entry name" value="DNA_mismatch_repair_MutS_core"/>
</dbReference>
<dbReference type="Pfam" id="PF20297">
    <property type="entry name" value="MSSS"/>
    <property type="match status" value="1"/>
</dbReference>
<dbReference type="EC" id="3.6.4.-" evidence="8"/>
<keyword evidence="7 8" id="KW-0238">DNA-binding</keyword>
<dbReference type="InterPro" id="IPR000432">
    <property type="entry name" value="DNA_mismatch_repair_MutS_C"/>
</dbReference>
<dbReference type="RefSeq" id="WP_158357897.1">
    <property type="nucleotide sequence ID" value="NZ_JAOQJF010000006.1"/>
</dbReference>
<keyword evidence="2 8" id="KW-0699">rRNA-binding</keyword>
<comment type="subunit">
    <text evidence="8">Homodimer. Binds to stalled ribosomes, contacting rRNA.</text>
</comment>
<dbReference type="HAMAP" id="MF_00092">
    <property type="entry name" value="MutS2"/>
    <property type="match status" value="1"/>
</dbReference>
<comment type="caution">
    <text evidence="11">The sequence shown here is derived from an EMBL/GenBank/DDBJ whole genome shotgun (WGS) entry which is preliminary data.</text>
</comment>
<dbReference type="GO" id="GO:0004519">
    <property type="term" value="F:endonuclease activity"/>
    <property type="evidence" value="ECO:0007669"/>
    <property type="project" value="UniProtKB-KW"/>
</dbReference>
<evidence type="ECO:0000256" key="8">
    <source>
        <dbReference type="HAMAP-Rule" id="MF_00092"/>
    </source>
</evidence>
<protein>
    <recommendedName>
        <fullName evidence="8">Endonuclease MutS2</fullName>
        <ecNumber evidence="8">3.1.-.-</ecNumber>
    </recommendedName>
    <alternativeName>
        <fullName evidence="8">Ribosome-associated protein quality control-upstream factor</fullName>
        <shortName evidence="8">RQC-upstream factor</shortName>
        <shortName evidence="8">RqcU</shortName>
        <ecNumber evidence="8">3.6.4.-</ecNumber>
    </alternativeName>
</protein>
<dbReference type="InterPro" id="IPR005747">
    <property type="entry name" value="MutS2"/>
</dbReference>
<dbReference type="Proteomes" id="UP001652395">
    <property type="component" value="Unassembled WGS sequence"/>
</dbReference>
<feature type="domain" description="Smr" evidence="10">
    <location>
        <begin position="720"/>
        <end position="795"/>
    </location>
</feature>
<evidence type="ECO:0000256" key="3">
    <source>
        <dbReference type="ARBA" id="ARBA00022741"/>
    </source>
</evidence>
<evidence type="ECO:0000256" key="2">
    <source>
        <dbReference type="ARBA" id="ARBA00022730"/>
    </source>
</evidence>
<dbReference type="SUPFAM" id="SSF160443">
    <property type="entry name" value="SMR domain-like"/>
    <property type="match status" value="1"/>
</dbReference>
<evidence type="ECO:0000259" key="10">
    <source>
        <dbReference type="PROSITE" id="PS50828"/>
    </source>
</evidence>
<proteinExistence type="inferred from homology"/>
<keyword evidence="4 8" id="KW-0378">Hydrolase</keyword>
<dbReference type="InterPro" id="IPR045076">
    <property type="entry name" value="MutS"/>
</dbReference>
<comment type="similarity">
    <text evidence="8">Belongs to the DNA mismatch repair MutS family. MutS2 subfamily.</text>
</comment>
<dbReference type="Gene3D" id="3.40.50.300">
    <property type="entry name" value="P-loop containing nucleotide triphosphate hydrolases"/>
    <property type="match status" value="1"/>
</dbReference>
<dbReference type="CDD" id="cd06503">
    <property type="entry name" value="ATP-synt_Fo_b"/>
    <property type="match status" value="1"/>
</dbReference>
<dbReference type="PANTHER" id="PTHR48466:SF2">
    <property type="entry name" value="OS10G0509000 PROTEIN"/>
    <property type="match status" value="1"/>
</dbReference>
<keyword evidence="12" id="KW-1185">Reference proteome</keyword>
<comment type="function">
    <text evidence="8">Endonuclease that is involved in the suppression of homologous recombination and thus may have a key role in the control of bacterial genetic diversity.</text>
</comment>
<keyword evidence="9" id="KW-0175">Coiled coil</keyword>
<dbReference type="PROSITE" id="PS50828">
    <property type="entry name" value="SMR"/>
    <property type="match status" value="1"/>
</dbReference>
<dbReference type="InterPro" id="IPR036063">
    <property type="entry name" value="Smr_dom_sf"/>
</dbReference>
<dbReference type="SMART" id="SM00463">
    <property type="entry name" value="SMR"/>
    <property type="match status" value="1"/>
</dbReference>
<dbReference type="PROSITE" id="PS00486">
    <property type="entry name" value="DNA_MISMATCH_REPAIR_2"/>
    <property type="match status" value="1"/>
</dbReference>